<dbReference type="PANTHER" id="PTHR43464">
    <property type="entry name" value="METHYLTRANSFERASE"/>
    <property type="match status" value="1"/>
</dbReference>
<keyword evidence="2" id="KW-0808">Transferase</keyword>
<dbReference type="Gene3D" id="3.40.50.150">
    <property type="entry name" value="Vaccinia Virus protein VP39"/>
    <property type="match status" value="1"/>
</dbReference>
<name>A0A6J4PSQ4_9PSEU</name>
<protein>
    <recommendedName>
        <fullName evidence="4">Methyltransferase domain-containing protein</fullName>
    </recommendedName>
</protein>
<gene>
    <name evidence="5" type="ORF">AVDCRST_MAG66-2870</name>
</gene>
<keyword evidence="3" id="KW-0949">S-adenosyl-L-methionine</keyword>
<keyword evidence="1" id="KW-0489">Methyltransferase</keyword>
<dbReference type="InterPro" id="IPR041698">
    <property type="entry name" value="Methyltransf_25"/>
</dbReference>
<dbReference type="EMBL" id="CADCUS010000424">
    <property type="protein sequence ID" value="CAA9424892.1"/>
    <property type="molecule type" value="Genomic_DNA"/>
</dbReference>
<sequence>MSSPEWAAARDPAAYDDRWAGVEHPHGEADLVASYGPRRVLDGGCGTGRVAIELARRGVAVLGVDADPAMVGVAREKAPELEWVLADLADLHRPERFDVVVLAGNVVPFAVRRAELVAACARHLAPGGRLVAGFQVQPGWPTPEEYDGWCAAAGLRPVERWATWERTPYRPGDGYAVTVAQRSTLSAPAGS</sequence>
<reference evidence="5" key="1">
    <citation type="submission" date="2020-02" db="EMBL/GenBank/DDBJ databases">
        <authorList>
            <person name="Meier V. D."/>
        </authorList>
    </citation>
    <scope>NUCLEOTIDE SEQUENCE</scope>
    <source>
        <strain evidence="5">AVDCRST_MAG66</strain>
    </source>
</reference>
<dbReference type="AlphaFoldDB" id="A0A6J4PSQ4"/>
<evidence type="ECO:0000256" key="2">
    <source>
        <dbReference type="ARBA" id="ARBA00022679"/>
    </source>
</evidence>
<dbReference type="PANTHER" id="PTHR43464:SF19">
    <property type="entry name" value="UBIQUINONE BIOSYNTHESIS O-METHYLTRANSFERASE, MITOCHONDRIAL"/>
    <property type="match status" value="1"/>
</dbReference>
<dbReference type="GO" id="GO:0008168">
    <property type="term" value="F:methyltransferase activity"/>
    <property type="evidence" value="ECO:0007669"/>
    <property type="project" value="UniProtKB-KW"/>
</dbReference>
<feature type="domain" description="Methyltransferase" evidence="4">
    <location>
        <begin position="40"/>
        <end position="128"/>
    </location>
</feature>
<dbReference type="CDD" id="cd02440">
    <property type="entry name" value="AdoMet_MTases"/>
    <property type="match status" value="1"/>
</dbReference>
<proteinExistence type="predicted"/>
<organism evidence="5">
    <name type="scientific">uncultured Pseudonocardia sp</name>
    <dbReference type="NCBI Taxonomy" id="211455"/>
    <lineage>
        <taxon>Bacteria</taxon>
        <taxon>Bacillati</taxon>
        <taxon>Actinomycetota</taxon>
        <taxon>Actinomycetes</taxon>
        <taxon>Pseudonocardiales</taxon>
        <taxon>Pseudonocardiaceae</taxon>
        <taxon>Pseudonocardia</taxon>
        <taxon>environmental samples</taxon>
    </lineage>
</organism>
<dbReference type="Pfam" id="PF13649">
    <property type="entry name" value="Methyltransf_25"/>
    <property type="match status" value="1"/>
</dbReference>
<evidence type="ECO:0000313" key="5">
    <source>
        <dbReference type="EMBL" id="CAA9424892.1"/>
    </source>
</evidence>
<evidence type="ECO:0000259" key="4">
    <source>
        <dbReference type="Pfam" id="PF13649"/>
    </source>
</evidence>
<accession>A0A6J4PSQ4</accession>
<dbReference type="InterPro" id="IPR029063">
    <property type="entry name" value="SAM-dependent_MTases_sf"/>
</dbReference>
<dbReference type="GO" id="GO:0032259">
    <property type="term" value="P:methylation"/>
    <property type="evidence" value="ECO:0007669"/>
    <property type="project" value="UniProtKB-KW"/>
</dbReference>
<dbReference type="SUPFAM" id="SSF53335">
    <property type="entry name" value="S-adenosyl-L-methionine-dependent methyltransferases"/>
    <property type="match status" value="1"/>
</dbReference>
<evidence type="ECO:0000256" key="3">
    <source>
        <dbReference type="ARBA" id="ARBA00022691"/>
    </source>
</evidence>
<evidence type="ECO:0000256" key="1">
    <source>
        <dbReference type="ARBA" id="ARBA00022603"/>
    </source>
</evidence>